<reference evidence="1" key="1">
    <citation type="submission" date="2021-02" db="EMBL/GenBank/DDBJ databases">
        <authorList>
            <person name="Cremers G."/>
            <person name="Picone N."/>
        </authorList>
    </citation>
    <scope>NUCLEOTIDE SEQUENCE</scope>
    <source>
        <strain evidence="1">PQ17</strain>
    </source>
</reference>
<evidence type="ECO:0000313" key="2">
    <source>
        <dbReference type="Proteomes" id="UP000663859"/>
    </source>
</evidence>
<comment type="caution">
    <text evidence="1">The sequence shown here is derived from an EMBL/GenBank/DDBJ whole genome shotgun (WGS) entry which is preliminary data.</text>
</comment>
<organism evidence="1 2">
    <name type="scientific">Candidatus Methylacidithermus pantelleriae</name>
    <dbReference type="NCBI Taxonomy" id="2744239"/>
    <lineage>
        <taxon>Bacteria</taxon>
        <taxon>Pseudomonadati</taxon>
        <taxon>Verrucomicrobiota</taxon>
        <taxon>Methylacidiphilae</taxon>
        <taxon>Methylacidiphilales</taxon>
        <taxon>Methylacidiphilaceae</taxon>
        <taxon>Candidatus Methylacidithermus</taxon>
    </lineage>
</organism>
<accession>A0A8J2BLC1</accession>
<dbReference type="Proteomes" id="UP000663859">
    <property type="component" value="Unassembled WGS sequence"/>
</dbReference>
<dbReference type="AlphaFoldDB" id="A0A8J2BLC1"/>
<dbReference type="EMBL" id="CAJNOB010000004">
    <property type="protein sequence ID" value="CAF0692581.1"/>
    <property type="molecule type" value="Genomic_DNA"/>
</dbReference>
<sequence>MQQANLAFLSPASKRKAVFFCHKWVMNRYLKAASLSPLYWRLPGPETSGLRDKQVAEAVRFPTKRRKAVSTSERLRWPQNTQKNLYGFRLAFSMHLCAVNMWDW</sequence>
<name>A0A8J2BLC1_9BACT</name>
<protein>
    <submittedName>
        <fullName evidence="1">Uncharacterized protein</fullName>
    </submittedName>
</protein>
<keyword evidence="2" id="KW-1185">Reference proteome</keyword>
<proteinExistence type="predicted"/>
<evidence type="ECO:0000313" key="1">
    <source>
        <dbReference type="EMBL" id="CAF0692581.1"/>
    </source>
</evidence>
<gene>
    <name evidence="1" type="ORF">MPNT_120065</name>
</gene>